<dbReference type="PANTHER" id="PTHR14052">
    <property type="entry name" value="ORIGIN RECOGNITION COMPLEX SUBUNIT 2"/>
    <property type="match status" value="1"/>
</dbReference>
<dbReference type="EMBL" id="JH431446">
    <property type="status" value="NOT_ANNOTATED_CDS"/>
    <property type="molecule type" value="Genomic_DNA"/>
</dbReference>
<dbReference type="Proteomes" id="UP000014500">
    <property type="component" value="Unassembled WGS sequence"/>
</dbReference>
<dbReference type="Pfam" id="PF04084">
    <property type="entry name" value="RecA-like_ORC2"/>
    <property type="match status" value="1"/>
</dbReference>
<reference evidence="11" key="1">
    <citation type="submission" date="2011-05" db="EMBL/GenBank/DDBJ databases">
        <authorList>
            <person name="Richards S.R."/>
            <person name="Qu J."/>
            <person name="Jiang H."/>
            <person name="Jhangiani S.N."/>
            <person name="Agravi P."/>
            <person name="Goodspeed R."/>
            <person name="Gross S."/>
            <person name="Mandapat C."/>
            <person name="Jackson L."/>
            <person name="Mathew T."/>
            <person name="Pu L."/>
            <person name="Thornton R."/>
            <person name="Saada N."/>
            <person name="Wilczek-Boney K.B."/>
            <person name="Lee S."/>
            <person name="Kovar C."/>
            <person name="Wu Y."/>
            <person name="Scherer S.E."/>
            <person name="Worley K.C."/>
            <person name="Muzny D.M."/>
            <person name="Gibbs R."/>
        </authorList>
    </citation>
    <scope>NUCLEOTIDE SEQUENCE</scope>
    <source>
        <strain evidence="11">Brora</strain>
    </source>
</reference>
<evidence type="ECO:0000256" key="6">
    <source>
        <dbReference type="RuleBase" id="RU368084"/>
    </source>
</evidence>
<evidence type="ECO:0000313" key="10">
    <source>
        <dbReference type="EnsemblMetazoa" id="SMAR004149-PA"/>
    </source>
</evidence>
<evidence type="ECO:0000313" key="11">
    <source>
        <dbReference type="Proteomes" id="UP000014500"/>
    </source>
</evidence>
<evidence type="ECO:0000256" key="5">
    <source>
        <dbReference type="ARBA" id="ARBA00023242"/>
    </source>
</evidence>
<organism evidence="10 11">
    <name type="scientific">Strigamia maritima</name>
    <name type="common">European centipede</name>
    <name type="synonym">Geophilus maritimus</name>
    <dbReference type="NCBI Taxonomy" id="126957"/>
    <lineage>
        <taxon>Eukaryota</taxon>
        <taxon>Metazoa</taxon>
        <taxon>Ecdysozoa</taxon>
        <taxon>Arthropoda</taxon>
        <taxon>Myriapoda</taxon>
        <taxon>Chilopoda</taxon>
        <taxon>Pleurostigmophora</taxon>
        <taxon>Geophilomorpha</taxon>
        <taxon>Linotaeniidae</taxon>
        <taxon>Strigamia</taxon>
    </lineage>
</organism>
<reference evidence="10" key="2">
    <citation type="submission" date="2015-02" db="UniProtKB">
        <authorList>
            <consortium name="EnsemblMetazoa"/>
        </authorList>
    </citation>
    <scope>IDENTIFICATION</scope>
</reference>
<comment type="similarity">
    <text evidence="2 6">Belongs to the ORC2 family.</text>
</comment>
<dbReference type="GO" id="GO:0003688">
    <property type="term" value="F:DNA replication origin binding"/>
    <property type="evidence" value="ECO:0007669"/>
    <property type="project" value="UniProtKB-UniRule"/>
</dbReference>
<feature type="compositionally biased region" description="Basic and acidic residues" evidence="7">
    <location>
        <begin position="145"/>
        <end position="156"/>
    </location>
</feature>
<dbReference type="STRING" id="126957.T1ISR5"/>
<feature type="region of interest" description="Disordered" evidence="7">
    <location>
        <begin position="137"/>
        <end position="179"/>
    </location>
</feature>
<dbReference type="InterPro" id="IPR007220">
    <property type="entry name" value="ORC2"/>
</dbReference>
<evidence type="ECO:0000256" key="4">
    <source>
        <dbReference type="ARBA" id="ARBA00022705"/>
    </source>
</evidence>
<comment type="subunit">
    <text evidence="6">Component of the origin recognition complex (ORC).</text>
</comment>
<feature type="region of interest" description="Disordered" evidence="7">
    <location>
        <begin position="196"/>
        <end position="220"/>
    </location>
</feature>
<sequence length="595" mass="68635">MVLLSTIALQTTTVCDWSNSLRRPLQLQSSKLFVKSFVNTMERVPVRRSARKIARIRFITDEEVLDHILPINGGIGDSSSKKDISDGDLSESLSDESMKEERNTPQVLHEDGDRNGVDIFSFKTTKSKRGLMEKAFRNLKVGESTPKDKKPGDSKSRRISTPVRKKGVQECKTPTVNQTPYNLRQKISQRLAKLSNEEEQLYNSDSSETDKSDSDECVDTPIDTPNGFNFEHLKSNADADVKQMSENYFRAHLKKPVTSDNTLTRLDTSRLDYESLQKALKTVIPTHIAYVEALFNQNTKDFQKWRFQLREGFNLLFYGLGSKRRLLLDFKEKMLAEENVLVINGFFSNITVKNILTSIIEDIYTGHSSNNPQEMINTIKSLVSRETNKQAFYMYAFYFLFFLEHDNLYIIIHNIDGSQLRSAKMQSIICKLAEIEKISILASIDHINAPLIWDQNKLSQLNWIWHDVTTFIPYTDETTFEHNLLIQPSENIVLSSLTFVFNSLNPKAKRIFLMLANYQLDSKDNPSYIGMAYQDCYRKCRESFLVNSDLTLKTQLTEFKDHKIIKFKKGPDSVEYLFIPLEHNELADFVKQHKQ</sequence>
<dbReference type="InterPro" id="IPR056773">
    <property type="entry name" value="WHD_ORC2"/>
</dbReference>
<dbReference type="InterPro" id="IPR056772">
    <property type="entry name" value="RecA-like_ORC2"/>
</dbReference>
<keyword evidence="11" id="KW-1185">Reference proteome</keyword>
<keyword evidence="4 6" id="KW-0235">DNA replication</keyword>
<dbReference type="Pfam" id="PF24882">
    <property type="entry name" value="WHD_ORC2"/>
    <property type="match status" value="1"/>
</dbReference>
<comment type="subcellular location">
    <subcellularLocation>
        <location evidence="1 6">Nucleus</location>
    </subcellularLocation>
</comment>
<feature type="domain" description="Origin recognition complex subunit 2 RecA-like" evidence="8">
    <location>
        <begin position="292"/>
        <end position="468"/>
    </location>
</feature>
<accession>T1ISR5</accession>
<dbReference type="PANTHER" id="PTHR14052:SF0">
    <property type="entry name" value="ORIGIN RECOGNITION COMPLEX SUBUNIT 2"/>
    <property type="match status" value="1"/>
</dbReference>
<dbReference type="eggNOG" id="KOG2928">
    <property type="taxonomic scope" value="Eukaryota"/>
</dbReference>
<comment type="function">
    <text evidence="6">Component of the origin recognition complex (ORC) that binds origins of replication. DNA-binding is ATP-dependent. ORC is required to assemble the pre-replication complex necessary to initiate DNA replication.</text>
</comment>
<evidence type="ECO:0000256" key="2">
    <source>
        <dbReference type="ARBA" id="ARBA00007421"/>
    </source>
</evidence>
<evidence type="ECO:0000256" key="7">
    <source>
        <dbReference type="SAM" id="MobiDB-lite"/>
    </source>
</evidence>
<keyword evidence="5 6" id="KW-0539">Nucleus</keyword>
<protein>
    <recommendedName>
        <fullName evidence="3 6">Origin recognition complex subunit 2</fullName>
    </recommendedName>
</protein>
<dbReference type="EnsemblMetazoa" id="SMAR004149-RA">
    <property type="protein sequence ID" value="SMAR004149-PA"/>
    <property type="gene ID" value="SMAR004149"/>
</dbReference>
<name>T1ISR5_STRMM</name>
<feature type="region of interest" description="Disordered" evidence="7">
    <location>
        <begin position="76"/>
        <end position="114"/>
    </location>
</feature>
<evidence type="ECO:0000259" key="9">
    <source>
        <dbReference type="Pfam" id="PF24882"/>
    </source>
</evidence>
<dbReference type="GO" id="GO:0005664">
    <property type="term" value="C:nuclear origin of replication recognition complex"/>
    <property type="evidence" value="ECO:0007669"/>
    <property type="project" value="UniProtKB-UniRule"/>
</dbReference>
<feature type="domain" description="Origin recognition complex subunit 2 winged-helix" evidence="9">
    <location>
        <begin position="524"/>
        <end position="584"/>
    </location>
</feature>
<proteinExistence type="inferred from homology"/>
<dbReference type="OMA" id="PHTHIKE"/>
<evidence type="ECO:0000259" key="8">
    <source>
        <dbReference type="Pfam" id="PF04084"/>
    </source>
</evidence>
<evidence type="ECO:0000256" key="3">
    <source>
        <dbReference type="ARBA" id="ARBA00019080"/>
    </source>
</evidence>
<evidence type="ECO:0000256" key="1">
    <source>
        <dbReference type="ARBA" id="ARBA00004123"/>
    </source>
</evidence>
<feature type="compositionally biased region" description="Basic and acidic residues" evidence="7">
    <location>
        <begin position="96"/>
        <end position="114"/>
    </location>
</feature>
<dbReference type="PhylomeDB" id="T1ISR5"/>
<dbReference type="HOGENOM" id="CLU_018596_3_0_1"/>
<dbReference type="AlphaFoldDB" id="T1ISR5"/>
<dbReference type="GO" id="GO:0006260">
    <property type="term" value="P:DNA replication"/>
    <property type="evidence" value="ECO:0007669"/>
    <property type="project" value="UniProtKB-UniRule"/>
</dbReference>